<evidence type="ECO:0000256" key="1">
    <source>
        <dbReference type="SAM" id="Coils"/>
    </source>
</evidence>
<name>A0A167QT79_CALVF</name>
<accession>A0A167QT79</accession>
<dbReference type="AlphaFoldDB" id="A0A167QT79"/>
<evidence type="ECO:0000256" key="2">
    <source>
        <dbReference type="SAM" id="MobiDB-lite"/>
    </source>
</evidence>
<reference evidence="3 4" key="1">
    <citation type="journal article" date="2016" name="Mol. Biol. Evol.">
        <title>Comparative Genomics of Early-Diverging Mushroom-Forming Fungi Provides Insights into the Origins of Lignocellulose Decay Capabilities.</title>
        <authorList>
            <person name="Nagy L.G."/>
            <person name="Riley R."/>
            <person name="Tritt A."/>
            <person name="Adam C."/>
            <person name="Daum C."/>
            <person name="Floudas D."/>
            <person name="Sun H."/>
            <person name="Yadav J.S."/>
            <person name="Pangilinan J."/>
            <person name="Larsson K.H."/>
            <person name="Matsuura K."/>
            <person name="Barry K."/>
            <person name="Labutti K."/>
            <person name="Kuo R."/>
            <person name="Ohm R.A."/>
            <person name="Bhattacharya S.S."/>
            <person name="Shirouzu T."/>
            <person name="Yoshinaga Y."/>
            <person name="Martin F.M."/>
            <person name="Grigoriev I.V."/>
            <person name="Hibbett D.S."/>
        </authorList>
    </citation>
    <scope>NUCLEOTIDE SEQUENCE [LARGE SCALE GENOMIC DNA]</scope>
    <source>
        <strain evidence="3 4">TUFC12733</strain>
    </source>
</reference>
<feature type="coiled-coil region" evidence="1">
    <location>
        <begin position="104"/>
        <end position="138"/>
    </location>
</feature>
<dbReference type="EMBL" id="KV417270">
    <property type="protein sequence ID" value="KZP00210.1"/>
    <property type="molecule type" value="Genomic_DNA"/>
</dbReference>
<protein>
    <submittedName>
        <fullName evidence="3">Uncharacterized protein</fullName>
    </submittedName>
</protein>
<feature type="region of interest" description="Disordered" evidence="2">
    <location>
        <begin position="1"/>
        <end position="72"/>
    </location>
</feature>
<gene>
    <name evidence="3" type="ORF">CALVIDRAFT_560805</name>
</gene>
<sequence>MPFHLGRPRPSGPPVNNNTRAPVGTDPEARLTMPPLATLHPPQLAPVPFHHPPATNTQTRPLANGPHHTAGSATFDELYRNAPQELRFIIENQDLTIDAQLAYIRDLEDQNVGLRKANEDMHRKLGELQNEVSRLRSSTHPR</sequence>
<evidence type="ECO:0000313" key="3">
    <source>
        <dbReference type="EMBL" id="KZP00210.1"/>
    </source>
</evidence>
<proteinExistence type="predicted"/>
<keyword evidence="4" id="KW-1185">Reference proteome</keyword>
<dbReference type="Proteomes" id="UP000076738">
    <property type="component" value="Unassembled WGS sequence"/>
</dbReference>
<keyword evidence="1" id="KW-0175">Coiled coil</keyword>
<organism evidence="3 4">
    <name type="scientific">Calocera viscosa (strain TUFC12733)</name>
    <dbReference type="NCBI Taxonomy" id="1330018"/>
    <lineage>
        <taxon>Eukaryota</taxon>
        <taxon>Fungi</taxon>
        <taxon>Dikarya</taxon>
        <taxon>Basidiomycota</taxon>
        <taxon>Agaricomycotina</taxon>
        <taxon>Dacrymycetes</taxon>
        <taxon>Dacrymycetales</taxon>
        <taxon>Dacrymycetaceae</taxon>
        <taxon>Calocera</taxon>
    </lineage>
</organism>
<evidence type="ECO:0000313" key="4">
    <source>
        <dbReference type="Proteomes" id="UP000076738"/>
    </source>
</evidence>